<dbReference type="InterPro" id="IPR002678">
    <property type="entry name" value="DUF34/NIF3"/>
</dbReference>
<dbReference type="SUPFAM" id="SSF102705">
    <property type="entry name" value="NIF3 (NGG1p interacting factor 3)-like"/>
    <property type="match status" value="1"/>
</dbReference>
<dbReference type="EMBL" id="CP010028">
    <property type="protein sequence ID" value="AIZ44627.1"/>
    <property type="molecule type" value="Genomic_DNA"/>
</dbReference>
<dbReference type="GO" id="GO:0005737">
    <property type="term" value="C:cytoplasm"/>
    <property type="evidence" value="ECO:0007669"/>
    <property type="project" value="TreeGrafter"/>
</dbReference>
<feature type="binding site" evidence="3">
    <location>
        <position position="77"/>
    </location>
    <ligand>
        <name>a divalent metal cation</name>
        <dbReference type="ChEBI" id="CHEBI:60240"/>
        <label>1</label>
    </ligand>
</feature>
<evidence type="ECO:0000256" key="2">
    <source>
        <dbReference type="ARBA" id="ARBA00022723"/>
    </source>
</evidence>
<sequence length="225" mass="24124">MTPPTLHKLADWLRAEFGEREPLKRGGPPQVQRLALALEPADLPPEVDADALFVHRSLRVGERWPGLGLLGVHDGFDLALTTGPNHRLARALGWRDVRKVVWKGELKGITATPPQDSWAGLRAALHAKLGGEDSSWPPAPGPEPLRLALMNAMNPGLIEHVAAGGVRVYLTGQLRPSASAAAQAHGLGVIALGHRRTEAWGLRQLAAELRAAFPGLHTEVYGSEG</sequence>
<dbReference type="PANTHER" id="PTHR13799:SF14">
    <property type="entry name" value="GTP CYCLOHYDROLASE 1 TYPE 2 HOMOLOG"/>
    <property type="match status" value="1"/>
</dbReference>
<organism evidence="4 5">
    <name type="scientific">Deinococcus radiopugnans</name>
    <dbReference type="NCBI Taxonomy" id="57497"/>
    <lineage>
        <taxon>Bacteria</taxon>
        <taxon>Thermotogati</taxon>
        <taxon>Deinococcota</taxon>
        <taxon>Deinococci</taxon>
        <taxon>Deinococcales</taxon>
        <taxon>Deinococcaceae</taxon>
        <taxon>Deinococcus</taxon>
    </lineage>
</organism>
<feature type="binding site" evidence="3">
    <location>
        <position position="194"/>
    </location>
    <ligand>
        <name>a divalent metal cation</name>
        <dbReference type="ChEBI" id="CHEBI:60240"/>
        <label>1</label>
    </ligand>
</feature>
<dbReference type="Gene3D" id="3.40.1390.30">
    <property type="entry name" value="NIF3 (NGG1p interacting factor 3)-like"/>
    <property type="match status" value="1"/>
</dbReference>
<name>A0A0A7KEN0_9DEIO</name>
<dbReference type="KEGG" id="dsw:QR90_05275"/>
<dbReference type="Pfam" id="PF01784">
    <property type="entry name" value="DUF34_NIF3"/>
    <property type="match status" value="1"/>
</dbReference>
<comment type="similarity">
    <text evidence="1">Belongs to the GTP cyclohydrolase I type 2/NIF3 family.</text>
</comment>
<dbReference type="GO" id="GO:0046872">
    <property type="term" value="F:metal ion binding"/>
    <property type="evidence" value="ECO:0007669"/>
    <property type="project" value="UniProtKB-KW"/>
</dbReference>
<dbReference type="AlphaFoldDB" id="A0A0A7KEN0"/>
<gene>
    <name evidence="4" type="ORF">QR90_05275</name>
</gene>
<protein>
    <submittedName>
        <fullName evidence="4">NGG1p interacting factor 3 protein, NIF3</fullName>
    </submittedName>
</protein>
<proteinExistence type="inferred from homology"/>
<dbReference type="HOGENOM" id="CLU_102972_0_0_0"/>
<feature type="binding site" evidence="3">
    <location>
        <position position="198"/>
    </location>
    <ligand>
        <name>a divalent metal cation</name>
        <dbReference type="ChEBI" id="CHEBI:60240"/>
        <label>1</label>
    </ligand>
</feature>
<dbReference type="Proteomes" id="UP000030634">
    <property type="component" value="Chromosome"/>
</dbReference>
<evidence type="ECO:0000313" key="4">
    <source>
        <dbReference type="EMBL" id="AIZ44627.1"/>
    </source>
</evidence>
<dbReference type="RefSeq" id="WP_039682784.1">
    <property type="nucleotide sequence ID" value="NZ_CP010028.1"/>
</dbReference>
<dbReference type="InterPro" id="IPR036069">
    <property type="entry name" value="DUF34/NIF3_sf"/>
</dbReference>
<evidence type="ECO:0000313" key="5">
    <source>
        <dbReference type="Proteomes" id="UP000030634"/>
    </source>
</evidence>
<dbReference type="STRING" id="1182571.QR90_05275"/>
<dbReference type="PANTHER" id="PTHR13799">
    <property type="entry name" value="NGG1 INTERACTING FACTOR 3"/>
    <property type="match status" value="1"/>
</dbReference>
<accession>A0A0A7KEN0</accession>
<reference evidence="5" key="1">
    <citation type="submission" date="2014-11" db="EMBL/GenBank/DDBJ databases">
        <title>Hymenobacter sp. DG25B genome submission.</title>
        <authorList>
            <person name="Jung H.-Y."/>
            <person name="Kim M.K."/>
            <person name="Srinivasan S."/>
            <person name="Lim S."/>
        </authorList>
    </citation>
    <scope>NUCLEOTIDE SEQUENCE [LARGE SCALE GENOMIC DNA]</scope>
    <source>
        <strain evidence="5">DY59</strain>
    </source>
</reference>
<keyword evidence="2 3" id="KW-0479">Metal-binding</keyword>
<evidence type="ECO:0000256" key="3">
    <source>
        <dbReference type="PIRSR" id="PIRSR602678-1"/>
    </source>
</evidence>
<evidence type="ECO:0000256" key="1">
    <source>
        <dbReference type="ARBA" id="ARBA00006964"/>
    </source>
</evidence>